<proteinExistence type="predicted"/>
<dbReference type="InterPro" id="IPR032341">
    <property type="entry name" value="MITD1_C"/>
</dbReference>
<dbReference type="Pfam" id="PF13337">
    <property type="entry name" value="BrxL_ATPase"/>
    <property type="match status" value="1"/>
</dbReference>
<evidence type="ECO:0000259" key="2">
    <source>
        <dbReference type="Pfam" id="PF20442"/>
    </source>
</evidence>
<name>A0AA95HEL0_9GAMM</name>
<evidence type="ECO:0000259" key="1">
    <source>
        <dbReference type="Pfam" id="PF16565"/>
    </source>
</evidence>
<evidence type="ECO:0000313" key="3">
    <source>
        <dbReference type="EMBL" id="WGZ95857.1"/>
    </source>
</evidence>
<protein>
    <submittedName>
        <fullName evidence="3">BREX system Lon protease-like protein BrxL</fullName>
    </submittedName>
</protein>
<dbReference type="InterPro" id="IPR046838">
    <property type="entry name" value="BrxL_N"/>
</dbReference>
<dbReference type="Proteomes" id="UP001301326">
    <property type="component" value="Chromosome"/>
</dbReference>
<dbReference type="InterPro" id="IPR014061">
    <property type="entry name" value="BrxL-like"/>
</dbReference>
<accession>A0AA95HEL0</accession>
<dbReference type="Pfam" id="PF16565">
    <property type="entry name" value="MIT_C"/>
    <property type="match status" value="1"/>
</dbReference>
<keyword evidence="3" id="KW-0645">Protease</keyword>
<dbReference type="GO" id="GO:0008233">
    <property type="term" value="F:peptidase activity"/>
    <property type="evidence" value="ECO:0007669"/>
    <property type="project" value="UniProtKB-KW"/>
</dbReference>
<gene>
    <name evidence="3" type="primary">brxL</name>
    <name evidence="3" type="ORF">QJT81_07705</name>
</gene>
<feature type="domain" description="BREX system Lon protease-like BrxL N-terminal" evidence="2">
    <location>
        <begin position="19"/>
        <end position="149"/>
    </location>
</feature>
<sequence length="665" mass="75414">MTDTTANTLSPLDQKIVAHFPGLVVRKDLVKTVKGNAIVPSYVLEYLLGQYCATSDEASIETGIHTVKEILAKHYVHRNEAGLIRSTIREKGRHKVIDKVSVALNDKRDVYEAEFSNLGIKKVLMDASTVKQHPKLLVGGVWCIADIEYEHSDDREVSPWILGALKPIQMSHFDYAGYIEARQQFSLDEWIDVLIQSIGFDPAYFGRRSKLLQLVRLIPFCERNYNLIELGPKGTGKSHIYSEFSPHGILISGGEVTVPKLFVNNASGKIGLVGYWDTVAFDEFAGKQKRVDKALVDIMKNYMANKSFSRGVETLGADASMVFVGNTEHSLAHMLKHSNLFDALPEKFYDSAFLDRLHCYIPGWEVDIIRGEMFSSGYGFVVDYLAEVLRHLRNQDFSDQYKAHFSLSSDISTRDRDAVNKTFSGLMKILFPQGGASREEVEEILKLAMEGRKRVKDQLFRIDTTYPAVDFSYSGAAGNSIRVTALEERDASVYALPLEVPALQEQHLTFMENQRGVSFDELFGPYVQGASKITLTDPYIRLFYQVRNLMEFMETLVRKKTASAEIEVELLTVEDEFKGEQQADFFRQIQTALFPVGIQFHWTFDRSGTLHARHIVTDTGWKISLDRGLDIFQQYDMNNAFSLANRIQKLRTCKAFEVTFIRVCP</sequence>
<dbReference type="KEGG" id="tput:QJT81_07705"/>
<dbReference type="Gene3D" id="3.30.870.30">
    <property type="entry name" value="MITD, C-terminal phospholipase D-like domain"/>
    <property type="match status" value="1"/>
</dbReference>
<dbReference type="EMBL" id="CP124756">
    <property type="protein sequence ID" value="WGZ95857.1"/>
    <property type="molecule type" value="Genomic_DNA"/>
</dbReference>
<reference evidence="3" key="2">
    <citation type="submission" date="2023-04" db="EMBL/GenBank/DDBJ databases">
        <authorList>
            <person name="Beletskiy A.V."/>
            <person name="Mardanov A.V."/>
            <person name="Ravin N.V."/>
        </authorList>
    </citation>
    <scope>NUCLEOTIDE SEQUENCE</scope>
    <source>
        <strain evidence="3">GKL-02</strain>
    </source>
</reference>
<organism evidence="3">
    <name type="scientific">Candidatus Thiothrix putei</name>
    <dbReference type="NCBI Taxonomy" id="3080811"/>
    <lineage>
        <taxon>Bacteria</taxon>
        <taxon>Pseudomonadati</taxon>
        <taxon>Pseudomonadota</taxon>
        <taxon>Gammaproteobacteria</taxon>
        <taxon>Thiotrichales</taxon>
        <taxon>Thiotrichaceae</taxon>
        <taxon>Thiothrix</taxon>
    </lineage>
</organism>
<dbReference type="InterPro" id="IPR038113">
    <property type="entry name" value="MITD1_C_sf"/>
</dbReference>
<dbReference type="NCBIfam" id="TIGR02688">
    <property type="entry name" value="BREX system Lon protease-like protein BrxL"/>
    <property type="match status" value="1"/>
</dbReference>
<dbReference type="AlphaFoldDB" id="A0AA95HEL0"/>
<keyword evidence="3" id="KW-0378">Hydrolase</keyword>
<dbReference type="GO" id="GO:0006508">
    <property type="term" value="P:proteolysis"/>
    <property type="evidence" value="ECO:0007669"/>
    <property type="project" value="UniProtKB-KW"/>
</dbReference>
<reference evidence="3" key="1">
    <citation type="journal article" date="2023" name="Int. J. Mol. Sci.">
        <title>Metagenomics Revealed a New Genus 'Candidatus Thiocaldithrix dubininis' gen. nov., sp. nov. and a New Species 'Candidatus Thiothrix putei' sp. nov. in the Family Thiotrichaceae, Some Members of Which Have Traits of Both Na+- and H+-Motive Energetics.</title>
        <authorList>
            <person name="Ravin N.V."/>
            <person name="Muntyan M.S."/>
            <person name="Smolyakov D.D."/>
            <person name="Rudenko T.S."/>
            <person name="Beletsky A.V."/>
            <person name="Mardanov A.V."/>
            <person name="Grabovich M.Y."/>
        </authorList>
    </citation>
    <scope>NUCLEOTIDE SEQUENCE</scope>
    <source>
        <strain evidence="3">GKL-02</strain>
    </source>
</reference>
<dbReference type="Pfam" id="PF20442">
    <property type="entry name" value="BrxL_N"/>
    <property type="match status" value="1"/>
</dbReference>
<feature type="domain" description="MITD1 C-terminal phospholipase D-like" evidence="1">
    <location>
        <begin position="516"/>
        <end position="661"/>
    </location>
</feature>